<dbReference type="EMBL" id="CAJNNV010028946">
    <property type="protein sequence ID" value="CAE8626290.1"/>
    <property type="molecule type" value="Genomic_DNA"/>
</dbReference>
<keyword evidence="3" id="KW-1185">Reference proteome</keyword>
<dbReference type="AlphaFoldDB" id="A0A813GJD6"/>
<dbReference type="Proteomes" id="UP000654075">
    <property type="component" value="Unassembled WGS sequence"/>
</dbReference>
<feature type="non-terminal residue" evidence="2">
    <location>
        <position position="329"/>
    </location>
</feature>
<feature type="compositionally biased region" description="Basic and acidic residues" evidence="1">
    <location>
        <begin position="138"/>
        <end position="149"/>
    </location>
</feature>
<accession>A0A813GJD6</accession>
<feature type="region of interest" description="Disordered" evidence="1">
    <location>
        <begin position="23"/>
        <end position="85"/>
    </location>
</feature>
<reference evidence="2" key="1">
    <citation type="submission" date="2021-02" db="EMBL/GenBank/DDBJ databases">
        <authorList>
            <person name="Dougan E. K."/>
            <person name="Rhodes N."/>
            <person name="Thang M."/>
            <person name="Chan C."/>
        </authorList>
    </citation>
    <scope>NUCLEOTIDE SEQUENCE</scope>
</reference>
<organism evidence="2 3">
    <name type="scientific">Polarella glacialis</name>
    <name type="common">Dinoflagellate</name>
    <dbReference type="NCBI Taxonomy" id="89957"/>
    <lineage>
        <taxon>Eukaryota</taxon>
        <taxon>Sar</taxon>
        <taxon>Alveolata</taxon>
        <taxon>Dinophyceae</taxon>
        <taxon>Suessiales</taxon>
        <taxon>Suessiaceae</taxon>
        <taxon>Polarella</taxon>
    </lineage>
</organism>
<evidence type="ECO:0000313" key="2">
    <source>
        <dbReference type="EMBL" id="CAE8626290.1"/>
    </source>
</evidence>
<protein>
    <submittedName>
        <fullName evidence="2">Uncharacterized protein</fullName>
    </submittedName>
</protein>
<comment type="caution">
    <text evidence="2">The sequence shown here is derived from an EMBL/GenBank/DDBJ whole genome shotgun (WGS) entry which is preliminary data.</text>
</comment>
<feature type="region of interest" description="Disordered" evidence="1">
    <location>
        <begin position="138"/>
        <end position="186"/>
    </location>
</feature>
<feature type="compositionally biased region" description="Basic and acidic residues" evidence="1">
    <location>
        <begin position="23"/>
        <end position="56"/>
    </location>
</feature>
<sequence>GEWGEDAVLAYWHFNCDDCRPVKRKRAEPGAKAKAEPKAEAKADPRSDARTSDKPRSLGRPVKAGASHSSEPVATMADEKRVDPATGDADAITLKERALFVNEEALLRFQSGCEPWRLKRSELGTQEMPLKELIDRRRAASDRKLESVDRVSGVKRKIGASEEDDLSKDLLPARGDDEASPSDFPAAPCKAAVEANSRNRSSPNLLIAEHQVRLPVRQAENEDERALQRDQAFVAFKARIKNRQAEIGARSSRHQNMNEVRSAILAPRMSFDLIEHGEEDDAGRGEGLEVSGPPFNSRRSLLDAQLQQRARTAKARAWFRSPPGASLQP</sequence>
<gene>
    <name evidence="2" type="ORF">PGLA1383_LOCUS43237</name>
</gene>
<evidence type="ECO:0000256" key="1">
    <source>
        <dbReference type="SAM" id="MobiDB-lite"/>
    </source>
</evidence>
<proteinExistence type="predicted"/>
<name>A0A813GJD6_POLGL</name>
<evidence type="ECO:0000313" key="3">
    <source>
        <dbReference type="Proteomes" id="UP000654075"/>
    </source>
</evidence>
<feature type="region of interest" description="Disordered" evidence="1">
    <location>
        <begin position="279"/>
        <end position="299"/>
    </location>
</feature>